<dbReference type="KEGG" id="tsin:OXH18_25070"/>
<dbReference type="Gene3D" id="3.30.450.40">
    <property type="match status" value="1"/>
</dbReference>
<evidence type="ECO:0000313" key="7">
    <source>
        <dbReference type="Proteomes" id="UP001163152"/>
    </source>
</evidence>
<dbReference type="InterPro" id="IPR001789">
    <property type="entry name" value="Sig_transdc_resp-reg_receiver"/>
</dbReference>
<dbReference type="Pfam" id="PF00072">
    <property type="entry name" value="Response_reg"/>
    <property type="match status" value="1"/>
</dbReference>
<evidence type="ECO:0000259" key="5">
    <source>
        <dbReference type="PROSITE" id="PS50110"/>
    </source>
</evidence>
<proteinExistence type="predicted"/>
<dbReference type="InterPro" id="IPR036457">
    <property type="entry name" value="PPM-type-like_dom_sf"/>
</dbReference>
<dbReference type="InterPro" id="IPR029016">
    <property type="entry name" value="GAF-like_dom_sf"/>
</dbReference>
<dbReference type="GO" id="GO:0016791">
    <property type="term" value="F:phosphatase activity"/>
    <property type="evidence" value="ECO:0007669"/>
    <property type="project" value="TreeGrafter"/>
</dbReference>
<dbReference type="Gene3D" id="3.60.40.10">
    <property type="entry name" value="PPM-type phosphatase domain"/>
    <property type="match status" value="1"/>
</dbReference>
<dbReference type="SMART" id="SM00065">
    <property type="entry name" value="GAF"/>
    <property type="match status" value="1"/>
</dbReference>
<dbReference type="CDD" id="cd17569">
    <property type="entry name" value="REC_HupR-like"/>
    <property type="match status" value="1"/>
</dbReference>
<dbReference type="Proteomes" id="UP001163152">
    <property type="component" value="Chromosome"/>
</dbReference>
<sequence length="597" mass="67608">MAVIQGSKLRLMVVDDESDNLDLLYRTFRREFEVFRADSGIKALQILEQEGEMGIIISDQRMPRMNGTEFLSRTVQLYPDTIRILLTGYTDVEDLVGAINQGKVFKYITKPWNPQELETIVRQAAETYQVVKQRTSELHRILRRESIFNAVTTAIRRSLDYHSMLKTVVNTIGHTFKADACVLYPLEATAKIELPLKPYIYTATPASDCPILFPINFDSSHSRSHSPSEKVGVATDMAEDHSLSKQIHLDQLFDDRQIQWLEPDVHYPYRRLVLPLIYQQENLAVLVLYQREQAQVWSDDEVYLIQQVTEQAALAVSQAKLYQRTQQQTEQMRAELAVARQIQMNLLRQCWSTSSTVRIQAQCQPAREVGGDFFEVYVHPQGDVWIAVGDVSGKGVPAALFMASAISLLRRELAQEHPPDPHLILQNMNTSLSEDLVGSNCFITIVLARYSPNRRELVYANAGHIYPLVWSRKLLSGLRTTNIEQVTSDYLDSTHLEPHYLKVRGVPLGILPVWQAASGHLTLAPGEILLMTSDGITEATIINSTSGSHNFMLQQTGLWNLLSQQQGELNLGELLAQIQAHTPYQEDDQTILSLEVL</sequence>
<dbReference type="InterPro" id="IPR001932">
    <property type="entry name" value="PPM-type_phosphatase-like_dom"/>
</dbReference>
<dbReference type="AlphaFoldDB" id="A0A9E9CBE2"/>
<dbReference type="InterPro" id="IPR011006">
    <property type="entry name" value="CheY-like_superfamily"/>
</dbReference>
<dbReference type="Pfam" id="PF07228">
    <property type="entry name" value="SpoIIE"/>
    <property type="match status" value="1"/>
</dbReference>
<dbReference type="Gene3D" id="3.40.50.2300">
    <property type="match status" value="1"/>
</dbReference>
<dbReference type="InterPro" id="IPR003018">
    <property type="entry name" value="GAF"/>
</dbReference>
<feature type="domain" description="Response regulatory" evidence="5">
    <location>
        <begin position="10"/>
        <end position="125"/>
    </location>
</feature>
<dbReference type="GO" id="GO:0000160">
    <property type="term" value="P:phosphorelay signal transduction system"/>
    <property type="evidence" value="ECO:0007669"/>
    <property type="project" value="InterPro"/>
</dbReference>
<evidence type="ECO:0000256" key="2">
    <source>
        <dbReference type="ARBA" id="ARBA00022777"/>
    </source>
</evidence>
<keyword evidence="1" id="KW-0808">Transferase</keyword>
<keyword evidence="7" id="KW-1185">Reference proteome</keyword>
<keyword evidence="4" id="KW-0597">Phosphoprotein</keyword>
<gene>
    <name evidence="6" type="ORF">OXH18_25070</name>
</gene>
<dbReference type="PANTHER" id="PTHR43156">
    <property type="entry name" value="STAGE II SPORULATION PROTEIN E-RELATED"/>
    <property type="match status" value="1"/>
</dbReference>
<evidence type="ECO:0000256" key="4">
    <source>
        <dbReference type="PROSITE-ProRule" id="PRU00169"/>
    </source>
</evidence>
<dbReference type="EMBL" id="CP113797">
    <property type="protein sequence ID" value="WAL60395.1"/>
    <property type="molecule type" value="Genomic_DNA"/>
</dbReference>
<dbReference type="PANTHER" id="PTHR43156:SF2">
    <property type="entry name" value="STAGE II SPORULATION PROTEIN E"/>
    <property type="match status" value="1"/>
</dbReference>
<protein>
    <submittedName>
        <fullName evidence="6">SpoIIE family protein phosphatase</fullName>
    </submittedName>
</protein>
<keyword evidence="2" id="KW-0418">Kinase</keyword>
<keyword evidence="3" id="KW-0378">Hydrolase</keyword>
<organism evidence="6 7">
    <name type="scientific">Thermocoleostomius sinensis A174</name>
    <dbReference type="NCBI Taxonomy" id="2016057"/>
    <lineage>
        <taxon>Bacteria</taxon>
        <taxon>Bacillati</taxon>
        <taxon>Cyanobacteriota</taxon>
        <taxon>Cyanophyceae</taxon>
        <taxon>Oculatellales</taxon>
        <taxon>Oculatellaceae</taxon>
        <taxon>Thermocoleostomius</taxon>
    </lineage>
</organism>
<dbReference type="SMART" id="SM00331">
    <property type="entry name" value="PP2C_SIG"/>
    <property type="match status" value="1"/>
</dbReference>
<dbReference type="SUPFAM" id="SSF52172">
    <property type="entry name" value="CheY-like"/>
    <property type="match status" value="1"/>
</dbReference>
<accession>A0A9E9CBE2</accession>
<dbReference type="RefSeq" id="WP_268610286.1">
    <property type="nucleotide sequence ID" value="NZ_CP113797.1"/>
</dbReference>
<dbReference type="GO" id="GO:0016301">
    <property type="term" value="F:kinase activity"/>
    <property type="evidence" value="ECO:0007669"/>
    <property type="project" value="UniProtKB-KW"/>
</dbReference>
<dbReference type="SUPFAM" id="SSF81606">
    <property type="entry name" value="PP2C-like"/>
    <property type="match status" value="1"/>
</dbReference>
<evidence type="ECO:0000256" key="3">
    <source>
        <dbReference type="ARBA" id="ARBA00022801"/>
    </source>
</evidence>
<feature type="modified residue" description="4-aspartylphosphate" evidence="4">
    <location>
        <position position="59"/>
    </location>
</feature>
<reference evidence="6" key="1">
    <citation type="submission" date="2022-12" db="EMBL/GenBank/DDBJ databases">
        <title>Polyphasic identification of a Novel Hot-Spring Cyanobacterium Ocullathermofonsia sinensis gen nov. sp. nov. and Genomic Insights on its Adaptations to the Thermal Habitat.</title>
        <authorList>
            <person name="Daroch M."/>
            <person name="Tang J."/>
            <person name="Jiang Y."/>
        </authorList>
    </citation>
    <scope>NUCLEOTIDE SEQUENCE</scope>
    <source>
        <strain evidence="6">PKUAC-SCTA174</strain>
    </source>
</reference>
<dbReference type="PROSITE" id="PS50110">
    <property type="entry name" value="RESPONSE_REGULATORY"/>
    <property type="match status" value="1"/>
</dbReference>
<dbReference type="SMART" id="SM00448">
    <property type="entry name" value="REC"/>
    <property type="match status" value="1"/>
</dbReference>
<name>A0A9E9CBE2_9CYAN</name>
<evidence type="ECO:0000256" key="1">
    <source>
        <dbReference type="ARBA" id="ARBA00022679"/>
    </source>
</evidence>
<evidence type="ECO:0000313" key="6">
    <source>
        <dbReference type="EMBL" id="WAL60395.1"/>
    </source>
</evidence>
<dbReference type="Pfam" id="PF01590">
    <property type="entry name" value="GAF"/>
    <property type="match status" value="1"/>
</dbReference>
<dbReference type="InterPro" id="IPR052016">
    <property type="entry name" value="Bact_Sigma-Reg"/>
</dbReference>
<dbReference type="SUPFAM" id="SSF55781">
    <property type="entry name" value="GAF domain-like"/>
    <property type="match status" value="1"/>
</dbReference>